<dbReference type="Pfam" id="PF01032">
    <property type="entry name" value="FecCD"/>
    <property type="match status" value="1"/>
</dbReference>
<name>A0A437SVT3_9LACO</name>
<evidence type="ECO:0000256" key="5">
    <source>
        <dbReference type="ARBA" id="ARBA00022692"/>
    </source>
</evidence>
<feature type="transmembrane region" description="Helical" evidence="8">
    <location>
        <begin position="290"/>
        <end position="309"/>
    </location>
</feature>
<evidence type="ECO:0000256" key="7">
    <source>
        <dbReference type="ARBA" id="ARBA00023136"/>
    </source>
</evidence>
<dbReference type="InterPro" id="IPR037294">
    <property type="entry name" value="ABC_BtuC-like"/>
</dbReference>
<dbReference type="GO" id="GO:0005886">
    <property type="term" value="C:plasma membrane"/>
    <property type="evidence" value="ECO:0007669"/>
    <property type="project" value="UniProtKB-SubCell"/>
</dbReference>
<keyword evidence="3" id="KW-0813">Transport</keyword>
<keyword evidence="10" id="KW-1185">Reference proteome</keyword>
<feature type="transmembrane region" description="Helical" evidence="8">
    <location>
        <begin position="103"/>
        <end position="123"/>
    </location>
</feature>
<feature type="transmembrane region" description="Helical" evidence="8">
    <location>
        <begin position="47"/>
        <end position="65"/>
    </location>
</feature>
<evidence type="ECO:0000256" key="4">
    <source>
        <dbReference type="ARBA" id="ARBA00022475"/>
    </source>
</evidence>
<evidence type="ECO:0000256" key="2">
    <source>
        <dbReference type="ARBA" id="ARBA00007935"/>
    </source>
</evidence>
<dbReference type="CDD" id="cd06550">
    <property type="entry name" value="TM_ABC_iron-siderophores_like"/>
    <property type="match status" value="1"/>
</dbReference>
<keyword evidence="5 8" id="KW-0812">Transmembrane</keyword>
<keyword evidence="4" id="KW-1003">Cell membrane</keyword>
<dbReference type="SUPFAM" id="SSF81345">
    <property type="entry name" value="ABC transporter involved in vitamin B12 uptake, BtuC"/>
    <property type="match status" value="1"/>
</dbReference>
<dbReference type="GO" id="GO:0022857">
    <property type="term" value="F:transmembrane transporter activity"/>
    <property type="evidence" value="ECO:0007669"/>
    <property type="project" value="InterPro"/>
</dbReference>
<feature type="transmembrane region" description="Helical" evidence="8">
    <location>
        <begin position="129"/>
        <end position="149"/>
    </location>
</feature>
<dbReference type="EMBL" id="RXIA01000010">
    <property type="protein sequence ID" value="RVU71029.1"/>
    <property type="molecule type" value="Genomic_DNA"/>
</dbReference>
<evidence type="ECO:0000313" key="9">
    <source>
        <dbReference type="EMBL" id="RVU71029.1"/>
    </source>
</evidence>
<comment type="similarity">
    <text evidence="2">Belongs to the binding-protein-dependent transport system permease family. FecCD subfamily.</text>
</comment>
<organism evidence="9 10">
    <name type="scientific">Lactobacillus xujianguonis</name>
    <dbReference type="NCBI Taxonomy" id="2495899"/>
    <lineage>
        <taxon>Bacteria</taxon>
        <taxon>Bacillati</taxon>
        <taxon>Bacillota</taxon>
        <taxon>Bacilli</taxon>
        <taxon>Lactobacillales</taxon>
        <taxon>Lactobacillaceae</taxon>
        <taxon>Lactobacillus</taxon>
    </lineage>
</organism>
<accession>A0A437SVT3</accession>
<feature type="transmembrane region" description="Helical" evidence="8">
    <location>
        <begin position="77"/>
        <end position="96"/>
    </location>
</feature>
<dbReference type="FunFam" id="1.10.3470.10:FF:000001">
    <property type="entry name" value="Vitamin B12 ABC transporter permease BtuC"/>
    <property type="match status" value="1"/>
</dbReference>
<keyword evidence="7 8" id="KW-0472">Membrane</keyword>
<dbReference type="RefSeq" id="WP_103662474.1">
    <property type="nucleotide sequence ID" value="NZ_ML136878.1"/>
</dbReference>
<evidence type="ECO:0000313" key="10">
    <source>
        <dbReference type="Proteomes" id="UP000288291"/>
    </source>
</evidence>
<reference evidence="9 10" key="1">
    <citation type="submission" date="2018-12" db="EMBL/GenBank/DDBJ databases">
        <authorList>
            <person name="Meng J."/>
        </authorList>
    </citation>
    <scope>NUCLEOTIDE SEQUENCE [LARGE SCALE GENOMIC DNA]</scope>
    <source>
        <strain evidence="9 10">HT111-2</strain>
    </source>
</reference>
<feature type="transmembrane region" description="Helical" evidence="8">
    <location>
        <begin position="221"/>
        <end position="248"/>
    </location>
</feature>
<evidence type="ECO:0000256" key="1">
    <source>
        <dbReference type="ARBA" id="ARBA00004651"/>
    </source>
</evidence>
<protein>
    <submittedName>
        <fullName evidence="9">Iron ABC transporter permease</fullName>
    </submittedName>
</protein>
<comment type="subcellular location">
    <subcellularLocation>
        <location evidence="1">Cell membrane</location>
        <topology evidence="1">Multi-pass membrane protein</topology>
    </subcellularLocation>
</comment>
<gene>
    <name evidence="9" type="ORF">EJK17_04560</name>
</gene>
<evidence type="ECO:0000256" key="3">
    <source>
        <dbReference type="ARBA" id="ARBA00022448"/>
    </source>
</evidence>
<dbReference type="Gene3D" id="1.10.3470.10">
    <property type="entry name" value="ABC transporter involved in vitamin B12 uptake, BtuC"/>
    <property type="match status" value="1"/>
</dbReference>
<evidence type="ECO:0000256" key="6">
    <source>
        <dbReference type="ARBA" id="ARBA00022989"/>
    </source>
</evidence>
<dbReference type="Proteomes" id="UP000288291">
    <property type="component" value="Unassembled WGS sequence"/>
</dbReference>
<feature type="transmembrane region" description="Helical" evidence="8">
    <location>
        <begin position="260"/>
        <end position="278"/>
    </location>
</feature>
<proteinExistence type="inferred from homology"/>
<keyword evidence="6 8" id="KW-1133">Transmembrane helix</keyword>
<dbReference type="PANTHER" id="PTHR30472">
    <property type="entry name" value="FERRIC ENTEROBACTIN TRANSPORT SYSTEM PERMEASE PROTEIN"/>
    <property type="match status" value="1"/>
</dbReference>
<evidence type="ECO:0000256" key="8">
    <source>
        <dbReference type="SAM" id="Phobius"/>
    </source>
</evidence>
<dbReference type="AlphaFoldDB" id="A0A437SVT3"/>
<sequence>MIIPVALLALTIGRYQLSMTDVYQAIVNPQTNPLITNLICNVRLPRILGAIVIGAALSMAGLVFQDIFANNLVSPDLLGVANGAGVGAGLAIILGLSLWTMQLWAFIGGIIAVCLTLSIPYLLKNNTRLILLLTGIVVSGFMQAIFGLIKYLADPDSQLQSIVYWQLGSLTKIDLKNITLVLPVFLLTFLILLILRWHLTILSLGDQSAETSGINVKTERLLFIICATMLTASSVCLAGTIGWIGLIIPHLARRLIGSNSRYSLPMAGIIGAYFLLIIDTLARTISNAEIPLSILTGFIGTPIFIYILVKKEGKNGTLNN</sequence>
<dbReference type="PANTHER" id="PTHR30472:SF70">
    <property type="entry name" value="MOLYBDATE IMPORT SYSTEM PERMEASE PROTEIN MOLB"/>
    <property type="match status" value="1"/>
</dbReference>
<comment type="caution">
    <text evidence="9">The sequence shown here is derived from an EMBL/GenBank/DDBJ whole genome shotgun (WGS) entry which is preliminary data.</text>
</comment>
<feature type="transmembrane region" description="Helical" evidence="8">
    <location>
        <begin position="180"/>
        <end position="201"/>
    </location>
</feature>
<dbReference type="GO" id="GO:0033214">
    <property type="term" value="P:siderophore-iron import into cell"/>
    <property type="evidence" value="ECO:0007669"/>
    <property type="project" value="TreeGrafter"/>
</dbReference>
<dbReference type="InterPro" id="IPR000522">
    <property type="entry name" value="ABC_transptr_permease_BtuC"/>
</dbReference>